<accession>A0A6G1L977</accession>
<dbReference type="AlphaFoldDB" id="A0A6G1L977"/>
<dbReference type="Proteomes" id="UP000799436">
    <property type="component" value="Unassembled WGS sequence"/>
</dbReference>
<protein>
    <submittedName>
        <fullName evidence="2">RmlC-like cupin</fullName>
    </submittedName>
</protein>
<dbReference type="InterPro" id="IPR014710">
    <property type="entry name" value="RmlC-like_jellyroll"/>
</dbReference>
<name>A0A6G1L977_9PEZI</name>
<dbReference type="Pfam" id="PF07883">
    <property type="entry name" value="Cupin_2"/>
    <property type="match status" value="1"/>
</dbReference>
<organism evidence="2 3">
    <name type="scientific">Teratosphaeria nubilosa</name>
    <dbReference type="NCBI Taxonomy" id="161662"/>
    <lineage>
        <taxon>Eukaryota</taxon>
        <taxon>Fungi</taxon>
        <taxon>Dikarya</taxon>
        <taxon>Ascomycota</taxon>
        <taxon>Pezizomycotina</taxon>
        <taxon>Dothideomycetes</taxon>
        <taxon>Dothideomycetidae</taxon>
        <taxon>Mycosphaerellales</taxon>
        <taxon>Teratosphaeriaceae</taxon>
        <taxon>Teratosphaeria</taxon>
    </lineage>
</organism>
<dbReference type="OrthoDB" id="4124983at2759"/>
<dbReference type="Gene3D" id="2.60.120.10">
    <property type="entry name" value="Jelly Rolls"/>
    <property type="match status" value="1"/>
</dbReference>
<evidence type="ECO:0000313" key="3">
    <source>
        <dbReference type="Proteomes" id="UP000799436"/>
    </source>
</evidence>
<sequence>MAAKPGQATLPSGIPIPDVPLSFVPVKAGETIALGPLTCRILEDGSNTDNRIGVAELILPPKTPGPPPHWHEMHDETFFVTKGTIRFHVPDPHNPGSDKKVVDAKAGDYMVVPIRSPHTFSNPFDEEGRIFFTTTPSFYINYFKLLSTLGEEGKPMPAEVNMTAMALYGTTLVDKMPRKPE</sequence>
<reference evidence="2" key="1">
    <citation type="journal article" date="2020" name="Stud. Mycol.">
        <title>101 Dothideomycetes genomes: a test case for predicting lifestyles and emergence of pathogens.</title>
        <authorList>
            <person name="Haridas S."/>
            <person name="Albert R."/>
            <person name="Binder M."/>
            <person name="Bloem J."/>
            <person name="Labutti K."/>
            <person name="Salamov A."/>
            <person name="Andreopoulos B."/>
            <person name="Baker S."/>
            <person name="Barry K."/>
            <person name="Bills G."/>
            <person name="Bluhm B."/>
            <person name="Cannon C."/>
            <person name="Castanera R."/>
            <person name="Culley D."/>
            <person name="Daum C."/>
            <person name="Ezra D."/>
            <person name="Gonzalez J."/>
            <person name="Henrissat B."/>
            <person name="Kuo A."/>
            <person name="Liang C."/>
            <person name="Lipzen A."/>
            <person name="Lutzoni F."/>
            <person name="Magnuson J."/>
            <person name="Mondo S."/>
            <person name="Nolan M."/>
            <person name="Ohm R."/>
            <person name="Pangilinan J."/>
            <person name="Park H.-J."/>
            <person name="Ramirez L."/>
            <person name="Alfaro M."/>
            <person name="Sun H."/>
            <person name="Tritt A."/>
            <person name="Yoshinaga Y."/>
            <person name="Zwiers L.-H."/>
            <person name="Turgeon B."/>
            <person name="Goodwin S."/>
            <person name="Spatafora J."/>
            <person name="Crous P."/>
            <person name="Grigoriev I."/>
        </authorList>
    </citation>
    <scope>NUCLEOTIDE SEQUENCE</scope>
    <source>
        <strain evidence="2">CBS 116005</strain>
    </source>
</reference>
<gene>
    <name evidence="2" type="ORF">EJ03DRAFT_382738</name>
</gene>
<dbReference type="InterPro" id="IPR053146">
    <property type="entry name" value="QDO-like"/>
</dbReference>
<dbReference type="PANTHER" id="PTHR36440">
    <property type="entry name" value="PUTATIVE (AFU_ORTHOLOGUE AFUA_8G07350)-RELATED"/>
    <property type="match status" value="1"/>
</dbReference>
<dbReference type="EMBL" id="ML995834">
    <property type="protein sequence ID" value="KAF2769427.1"/>
    <property type="molecule type" value="Genomic_DNA"/>
</dbReference>
<keyword evidence="3" id="KW-1185">Reference proteome</keyword>
<feature type="domain" description="Cupin type-2" evidence="1">
    <location>
        <begin position="57"/>
        <end position="132"/>
    </location>
</feature>
<evidence type="ECO:0000259" key="1">
    <source>
        <dbReference type="Pfam" id="PF07883"/>
    </source>
</evidence>
<evidence type="ECO:0000313" key="2">
    <source>
        <dbReference type="EMBL" id="KAF2769427.1"/>
    </source>
</evidence>
<dbReference type="InterPro" id="IPR011051">
    <property type="entry name" value="RmlC_Cupin_sf"/>
</dbReference>
<dbReference type="InterPro" id="IPR013096">
    <property type="entry name" value="Cupin_2"/>
</dbReference>
<proteinExistence type="predicted"/>
<dbReference type="PANTHER" id="PTHR36440:SF1">
    <property type="entry name" value="PUTATIVE (AFU_ORTHOLOGUE AFUA_8G07350)-RELATED"/>
    <property type="match status" value="1"/>
</dbReference>
<dbReference type="SUPFAM" id="SSF51182">
    <property type="entry name" value="RmlC-like cupins"/>
    <property type="match status" value="1"/>
</dbReference>